<dbReference type="PANTHER" id="PTHR35333:SF3">
    <property type="entry name" value="BETA-LACTAMASE-TYPE TRANSPEPTIDASE FOLD CONTAINING PROTEIN"/>
    <property type="match status" value="1"/>
</dbReference>
<dbReference type="OrthoDB" id="9784149at2"/>
<evidence type="ECO:0000313" key="9">
    <source>
        <dbReference type="Proteomes" id="UP000002696"/>
    </source>
</evidence>
<dbReference type="PROSITE" id="PS00146">
    <property type="entry name" value="BETA_LACTAMASE_A"/>
    <property type="match status" value="1"/>
</dbReference>
<dbReference type="Gene3D" id="3.40.710.10">
    <property type="entry name" value="DD-peptidase/beta-lactamase superfamily"/>
    <property type="match status" value="1"/>
</dbReference>
<dbReference type="eggNOG" id="COG2367">
    <property type="taxonomic scope" value="Bacteria"/>
</dbReference>
<dbReference type="InterPro" id="IPR045155">
    <property type="entry name" value="Beta-lactam_cat"/>
</dbReference>
<comment type="catalytic activity">
    <reaction evidence="1 6">
        <text>a beta-lactam + H2O = a substituted beta-amino acid</text>
        <dbReference type="Rhea" id="RHEA:20401"/>
        <dbReference type="ChEBI" id="CHEBI:15377"/>
        <dbReference type="ChEBI" id="CHEBI:35627"/>
        <dbReference type="ChEBI" id="CHEBI:140347"/>
        <dbReference type="EC" id="3.5.2.6"/>
    </reaction>
</comment>
<dbReference type="PANTHER" id="PTHR35333">
    <property type="entry name" value="BETA-LACTAMASE"/>
    <property type="match status" value="1"/>
</dbReference>
<dbReference type="NCBIfam" id="NF033103">
    <property type="entry name" value="bla_class_A"/>
    <property type="match status" value="1"/>
</dbReference>
<dbReference type="GO" id="GO:0046677">
    <property type="term" value="P:response to antibiotic"/>
    <property type="evidence" value="ECO:0007669"/>
    <property type="project" value="UniProtKB-UniRule"/>
</dbReference>
<evidence type="ECO:0000259" key="7">
    <source>
        <dbReference type="Pfam" id="PF13354"/>
    </source>
</evidence>
<dbReference type="KEGG" id="bsb:Bresu_2808"/>
<dbReference type="InterPro" id="IPR006311">
    <property type="entry name" value="TAT_signal"/>
</dbReference>
<evidence type="ECO:0000256" key="3">
    <source>
        <dbReference type="ARBA" id="ARBA00012865"/>
    </source>
</evidence>
<reference evidence="9" key="1">
    <citation type="journal article" date="2011" name="J. Bacteriol.">
        <title>Genome sequences of eight morphologically diverse alphaproteobacteria.</title>
        <authorList>
            <consortium name="US DOE Joint Genome Institute"/>
            <person name="Brown P.J."/>
            <person name="Kysela D.T."/>
            <person name="Buechlein A."/>
            <person name="Hemmerich C."/>
            <person name="Brun Y.V."/>
        </authorList>
    </citation>
    <scope>NUCLEOTIDE SEQUENCE [LARGE SCALE GENOMIC DNA]</scope>
    <source>
        <strain evidence="9">ATCC 15264 / DSM 4735 / LMG 14903 / NBRC 16000 / CB 81</strain>
    </source>
</reference>
<dbReference type="GO" id="GO:0030655">
    <property type="term" value="P:beta-lactam antibiotic catabolic process"/>
    <property type="evidence" value="ECO:0007669"/>
    <property type="project" value="InterPro"/>
</dbReference>
<feature type="domain" description="Beta-lactamase class A catalytic" evidence="7">
    <location>
        <begin position="53"/>
        <end position="269"/>
    </location>
</feature>
<dbReference type="PRINTS" id="PR00118">
    <property type="entry name" value="BLACTAMASEA"/>
</dbReference>
<evidence type="ECO:0000313" key="8">
    <source>
        <dbReference type="EMBL" id="ADL02115.1"/>
    </source>
</evidence>
<dbReference type="STRING" id="633149.Bresu_2808"/>
<dbReference type="InParanoid" id="D9QMV9"/>
<dbReference type="GO" id="GO:0008800">
    <property type="term" value="F:beta-lactamase activity"/>
    <property type="evidence" value="ECO:0007669"/>
    <property type="project" value="UniProtKB-UniRule"/>
</dbReference>
<dbReference type="Pfam" id="PF13354">
    <property type="entry name" value="Beta-lactamase2"/>
    <property type="match status" value="1"/>
</dbReference>
<evidence type="ECO:0000256" key="6">
    <source>
        <dbReference type="RuleBase" id="RU361140"/>
    </source>
</evidence>
<dbReference type="RefSeq" id="WP_013270216.1">
    <property type="nucleotide sequence ID" value="NC_014375.1"/>
</dbReference>
<dbReference type="PROSITE" id="PS51257">
    <property type="entry name" value="PROKAR_LIPOPROTEIN"/>
    <property type="match status" value="1"/>
</dbReference>
<dbReference type="Proteomes" id="UP000002696">
    <property type="component" value="Chromosome"/>
</dbReference>
<sequence length="299" mass="31788">MIVADRRSVLTAMGALGLIGCAPQAAPADAPTPVVPETFDLSALEADNGGRIGFVAHDLGSGRRLTARGDERFVYCSTFKMYLSAATLMRVQAGQERLDRAVPVTRADMVSHAPVTEPAIGSSLSVERLMQAVVEVSDNPGANLLLKALGGLEAMRAFYRGIGDDSTTVDRFEPEMNRLDGIKDTMTPARSVANLHRLFVDPTSPLSADSKTMLLGWMFTSPTGTDRLKAGVPADWRVAHKTGTGGYGPTNDIGILYPPSGEPVIVAAYYHATRETSDSQNAAVIAQATRMALARLGRA</sequence>
<dbReference type="InterPro" id="IPR000871">
    <property type="entry name" value="Beta-lactam_class-A"/>
</dbReference>
<dbReference type="HOGENOM" id="CLU_031960_6_0_5"/>
<comment type="similarity">
    <text evidence="2 6">Belongs to the class-A beta-lactamase family.</text>
</comment>
<gene>
    <name evidence="8" type="ordered locus">Bresu_2808</name>
</gene>
<keyword evidence="5 6" id="KW-0046">Antibiotic resistance</keyword>
<accession>D9QMV9</accession>
<proteinExistence type="inferred from homology"/>
<keyword evidence="4 6" id="KW-0378">Hydrolase</keyword>
<dbReference type="EMBL" id="CP002102">
    <property type="protein sequence ID" value="ADL02115.1"/>
    <property type="molecule type" value="Genomic_DNA"/>
</dbReference>
<dbReference type="InterPro" id="IPR012338">
    <property type="entry name" value="Beta-lactam/transpept-like"/>
</dbReference>
<dbReference type="AlphaFoldDB" id="D9QMV9"/>
<evidence type="ECO:0000256" key="1">
    <source>
        <dbReference type="ARBA" id="ARBA00001526"/>
    </source>
</evidence>
<evidence type="ECO:0000256" key="2">
    <source>
        <dbReference type="ARBA" id="ARBA00009009"/>
    </source>
</evidence>
<dbReference type="BioCyc" id="BSUB633149:G1GM8-2821-MONOMER"/>
<evidence type="ECO:0000256" key="5">
    <source>
        <dbReference type="ARBA" id="ARBA00023251"/>
    </source>
</evidence>
<protein>
    <recommendedName>
        <fullName evidence="3 6">Beta-lactamase</fullName>
        <ecNumber evidence="3 6">3.5.2.6</ecNumber>
    </recommendedName>
</protein>
<evidence type="ECO:0000256" key="4">
    <source>
        <dbReference type="ARBA" id="ARBA00022801"/>
    </source>
</evidence>
<dbReference type="EC" id="3.5.2.6" evidence="3 6"/>
<name>D9QMV9_BRESC</name>
<dbReference type="InterPro" id="IPR023650">
    <property type="entry name" value="Beta-lactam_class-A_AS"/>
</dbReference>
<dbReference type="PROSITE" id="PS51318">
    <property type="entry name" value="TAT"/>
    <property type="match status" value="1"/>
</dbReference>
<dbReference type="SUPFAM" id="SSF56601">
    <property type="entry name" value="beta-lactamase/transpeptidase-like"/>
    <property type="match status" value="1"/>
</dbReference>
<organism evidence="8 9">
    <name type="scientific">Brevundimonas subvibrioides (strain ATCC 15264 / DSM 4735 / LMG 14903 / NBRC 16000 / CB 81)</name>
    <name type="common">Caulobacter subvibrioides</name>
    <dbReference type="NCBI Taxonomy" id="633149"/>
    <lineage>
        <taxon>Bacteria</taxon>
        <taxon>Pseudomonadati</taxon>
        <taxon>Pseudomonadota</taxon>
        <taxon>Alphaproteobacteria</taxon>
        <taxon>Caulobacterales</taxon>
        <taxon>Caulobacteraceae</taxon>
        <taxon>Brevundimonas</taxon>
    </lineage>
</organism>
<keyword evidence="9" id="KW-1185">Reference proteome</keyword>